<dbReference type="GO" id="GO:0046872">
    <property type="term" value="F:metal ion binding"/>
    <property type="evidence" value="ECO:0007669"/>
    <property type="project" value="UniProtKB-KW"/>
</dbReference>
<evidence type="ECO:0000313" key="8">
    <source>
        <dbReference type="Proteomes" id="UP000432715"/>
    </source>
</evidence>
<dbReference type="Pfam" id="PF22277">
    <property type="entry name" value="EncFtn-like"/>
    <property type="match status" value="1"/>
</dbReference>
<dbReference type="GO" id="GO:0004322">
    <property type="term" value="F:ferroxidase activity"/>
    <property type="evidence" value="ECO:0007669"/>
    <property type="project" value="InterPro"/>
</dbReference>
<dbReference type="NCBIfam" id="TIGR04535">
    <property type="entry name" value="ferrit_encaps"/>
    <property type="match status" value="1"/>
</dbReference>
<dbReference type="SUPFAM" id="SSF47240">
    <property type="entry name" value="Ferritin-like"/>
    <property type="match status" value="1"/>
</dbReference>
<evidence type="ECO:0000256" key="6">
    <source>
        <dbReference type="SAM" id="MobiDB-lite"/>
    </source>
</evidence>
<evidence type="ECO:0008006" key="9">
    <source>
        <dbReference type="Google" id="ProtNLM"/>
    </source>
</evidence>
<dbReference type="InterPro" id="IPR009078">
    <property type="entry name" value="Ferritin-like_SF"/>
</dbReference>
<dbReference type="OrthoDB" id="9796238at2"/>
<gene>
    <name evidence="7" type="ORF">F8154_13920</name>
</gene>
<dbReference type="InterPro" id="IPR054581">
    <property type="entry name" value="EncFtn-like"/>
</dbReference>
<reference evidence="7 8" key="1">
    <citation type="submission" date="2019-10" db="EMBL/GenBank/DDBJ databases">
        <title>Alkaliphilus serpentinus sp. nov. and Alkaliphilus pronyensis sp. nov., two novel anaerobic alkaliphilic species isolated from the serpentinized-hosted hydrothermal field of the Prony Bay (New Caledonia).</title>
        <authorList>
            <person name="Postec A."/>
        </authorList>
    </citation>
    <scope>NUCLEOTIDE SEQUENCE [LARGE SCALE GENOMIC DNA]</scope>
    <source>
        <strain evidence="7 8">LacV</strain>
    </source>
</reference>
<feature type="region of interest" description="Disordered" evidence="6">
    <location>
        <begin position="92"/>
        <end position="117"/>
    </location>
</feature>
<dbReference type="GO" id="GO:0140737">
    <property type="term" value="C:encapsulin nanocompartment"/>
    <property type="evidence" value="ECO:0007669"/>
    <property type="project" value="UniProtKB-SubCell"/>
</dbReference>
<keyword evidence="3" id="KW-0408">Iron</keyword>
<comment type="caution">
    <text evidence="7">The sequence shown here is derived from an EMBL/GenBank/DDBJ whole genome shotgun (WGS) entry which is preliminary data.</text>
</comment>
<accession>A0A6I0F7J9</accession>
<keyword evidence="5" id="KW-1284">Encapsulin nanocompartment</keyword>
<keyword evidence="8" id="KW-1185">Reference proteome</keyword>
<evidence type="ECO:0000313" key="7">
    <source>
        <dbReference type="EMBL" id="KAB3530330.1"/>
    </source>
</evidence>
<dbReference type="Gene3D" id="6.10.140.1960">
    <property type="match status" value="1"/>
</dbReference>
<protein>
    <recommendedName>
        <fullName evidence="9">Ferritin</fullName>
    </recommendedName>
</protein>
<dbReference type="RefSeq" id="WP_151862226.1">
    <property type="nucleotide sequence ID" value="NZ_WBZC01000068.1"/>
</dbReference>
<evidence type="ECO:0000256" key="5">
    <source>
        <dbReference type="ARBA" id="ARBA00033787"/>
    </source>
</evidence>
<evidence type="ECO:0000256" key="2">
    <source>
        <dbReference type="ARBA" id="ARBA00022723"/>
    </source>
</evidence>
<dbReference type="InterPro" id="IPR030907">
    <property type="entry name" value="Ferrit_encaps"/>
</dbReference>
<dbReference type="AlphaFoldDB" id="A0A6I0F7J9"/>
<keyword evidence="1" id="KW-0409">Iron storage</keyword>
<proteinExistence type="predicted"/>
<dbReference type="EMBL" id="WBZC01000068">
    <property type="protein sequence ID" value="KAB3530330.1"/>
    <property type="molecule type" value="Genomic_DNA"/>
</dbReference>
<dbReference type="GO" id="GO:0006879">
    <property type="term" value="P:intracellular iron ion homeostasis"/>
    <property type="evidence" value="ECO:0007669"/>
    <property type="project" value="UniProtKB-KW"/>
</dbReference>
<sequence>MSNYNEPVGELDALTRNISKAISSLKEEVEAVDWYNQRVATTKDPELRAILAHNRDEEIEHACMTLEWLRRNMPVWDEQMKSCLFKDGPIVGDHGGEDEDHGAPASTGGLNIGNLKK</sequence>
<evidence type="ECO:0000256" key="1">
    <source>
        <dbReference type="ARBA" id="ARBA00022434"/>
    </source>
</evidence>
<dbReference type="Proteomes" id="UP000432715">
    <property type="component" value="Unassembled WGS sequence"/>
</dbReference>
<evidence type="ECO:0000256" key="4">
    <source>
        <dbReference type="ARBA" id="ARBA00033738"/>
    </source>
</evidence>
<comment type="subcellular location">
    <subcellularLocation>
        <location evidence="4">Encapsulin nanocompartment</location>
    </subcellularLocation>
</comment>
<organism evidence="7 8">
    <name type="scientific">Alkaliphilus pronyensis</name>
    <dbReference type="NCBI Taxonomy" id="1482732"/>
    <lineage>
        <taxon>Bacteria</taxon>
        <taxon>Bacillati</taxon>
        <taxon>Bacillota</taxon>
        <taxon>Clostridia</taxon>
        <taxon>Peptostreptococcales</taxon>
        <taxon>Natronincolaceae</taxon>
        <taxon>Alkaliphilus</taxon>
    </lineage>
</organism>
<evidence type="ECO:0000256" key="3">
    <source>
        <dbReference type="ARBA" id="ARBA00023004"/>
    </source>
</evidence>
<keyword evidence="2" id="KW-0479">Metal-binding</keyword>
<name>A0A6I0F7J9_9FIRM</name>